<dbReference type="InterPro" id="IPR036388">
    <property type="entry name" value="WH-like_DNA-bd_sf"/>
</dbReference>
<dbReference type="PANTHER" id="PTHR30136:SF34">
    <property type="entry name" value="TRANSCRIPTIONAL REGULATOR"/>
    <property type="match status" value="1"/>
</dbReference>
<dbReference type="InterPro" id="IPR029016">
    <property type="entry name" value="GAF-like_dom_sf"/>
</dbReference>
<dbReference type="SUPFAM" id="SSF55781">
    <property type="entry name" value="GAF domain-like"/>
    <property type="match status" value="1"/>
</dbReference>
<evidence type="ECO:0000256" key="1">
    <source>
        <dbReference type="ARBA" id="ARBA00023015"/>
    </source>
</evidence>
<keyword evidence="5" id="KW-1185">Reference proteome</keyword>
<evidence type="ECO:0000313" key="4">
    <source>
        <dbReference type="EMBL" id="PAX09069.1"/>
    </source>
</evidence>
<reference evidence="5" key="1">
    <citation type="submission" date="2017-09" db="EMBL/GenBank/DDBJ databases">
        <authorList>
            <person name="Feng G."/>
            <person name="Zhu H."/>
        </authorList>
    </citation>
    <scope>NUCLEOTIDE SEQUENCE [LARGE SCALE GENOMIC DNA]</scope>
    <source>
        <strain evidence="5">1PNM-20</strain>
    </source>
</reference>
<dbReference type="PROSITE" id="PS51077">
    <property type="entry name" value="HTH_ICLR"/>
    <property type="match status" value="1"/>
</dbReference>
<dbReference type="InterPro" id="IPR005471">
    <property type="entry name" value="Tscrpt_reg_IclR_N"/>
</dbReference>
<dbReference type="InterPro" id="IPR050707">
    <property type="entry name" value="HTH_MetabolicPath_Reg"/>
</dbReference>
<gene>
    <name evidence="4" type="ORF">CKY28_07010</name>
</gene>
<dbReference type="GO" id="GO:0045892">
    <property type="term" value="P:negative regulation of DNA-templated transcription"/>
    <property type="evidence" value="ECO:0007669"/>
    <property type="project" value="TreeGrafter"/>
</dbReference>
<dbReference type="Gene3D" id="3.30.450.40">
    <property type="match status" value="1"/>
</dbReference>
<name>A0A2A2SIL0_9SPHN</name>
<dbReference type="SUPFAM" id="SSF46785">
    <property type="entry name" value="Winged helix' DNA-binding domain"/>
    <property type="match status" value="1"/>
</dbReference>
<sequence>MQSLPAQPNNSLMLGMECLRAITDARRPIGSREVARRMGLTHTRVNRLLGTLAYMGMLERDAERRYRPGPALHMLAAQSIMASRLLPAAMPVLKRLSRQGHTVALGTLWQGRICYLFHERPGQSVEDAILRHEIWPADQSSLGIALLAAGKEPLDPASVPSDPVRERKLPGQSLSELVEQARERGYAELRFTDDTISVGVAVGAPPVAGLGISSQHLGHEFVPRIAATLHEAAAEILDRMSSDDGEPQE</sequence>
<dbReference type="GO" id="GO:0003677">
    <property type="term" value="F:DNA binding"/>
    <property type="evidence" value="ECO:0007669"/>
    <property type="project" value="InterPro"/>
</dbReference>
<dbReference type="Pfam" id="PF09339">
    <property type="entry name" value="HTH_IclR"/>
    <property type="match status" value="1"/>
</dbReference>
<accession>A0A2A2SIL0</accession>
<dbReference type="SMART" id="SM00346">
    <property type="entry name" value="HTH_ICLR"/>
    <property type="match status" value="1"/>
</dbReference>
<evidence type="ECO:0000256" key="2">
    <source>
        <dbReference type="ARBA" id="ARBA00023163"/>
    </source>
</evidence>
<dbReference type="AlphaFoldDB" id="A0A2A2SIL0"/>
<dbReference type="RefSeq" id="WP_095997567.1">
    <property type="nucleotide sequence ID" value="NZ_NSLI01000002.1"/>
</dbReference>
<evidence type="ECO:0000313" key="5">
    <source>
        <dbReference type="Proteomes" id="UP000218151"/>
    </source>
</evidence>
<feature type="domain" description="HTH iclR-type" evidence="3">
    <location>
        <begin position="9"/>
        <end position="70"/>
    </location>
</feature>
<dbReference type="OrthoDB" id="6534574at2"/>
<dbReference type="GO" id="GO:0003700">
    <property type="term" value="F:DNA-binding transcription factor activity"/>
    <property type="evidence" value="ECO:0007669"/>
    <property type="project" value="TreeGrafter"/>
</dbReference>
<dbReference type="Proteomes" id="UP000218151">
    <property type="component" value="Unassembled WGS sequence"/>
</dbReference>
<comment type="caution">
    <text evidence="4">The sequence shown here is derived from an EMBL/GenBank/DDBJ whole genome shotgun (WGS) entry which is preliminary data.</text>
</comment>
<organism evidence="4 5">
    <name type="scientific">Sphingomonas lenta</name>
    <dbReference type="NCBI Taxonomy" id="1141887"/>
    <lineage>
        <taxon>Bacteria</taxon>
        <taxon>Pseudomonadati</taxon>
        <taxon>Pseudomonadota</taxon>
        <taxon>Alphaproteobacteria</taxon>
        <taxon>Sphingomonadales</taxon>
        <taxon>Sphingomonadaceae</taxon>
        <taxon>Sphingomonas</taxon>
    </lineage>
</organism>
<dbReference type="InterPro" id="IPR036390">
    <property type="entry name" value="WH_DNA-bd_sf"/>
</dbReference>
<keyword evidence="2" id="KW-0804">Transcription</keyword>
<dbReference type="PANTHER" id="PTHR30136">
    <property type="entry name" value="HELIX-TURN-HELIX TRANSCRIPTIONAL REGULATOR, ICLR FAMILY"/>
    <property type="match status" value="1"/>
</dbReference>
<proteinExistence type="predicted"/>
<protein>
    <submittedName>
        <fullName evidence="4">Transcriptional regulator</fullName>
    </submittedName>
</protein>
<dbReference type="EMBL" id="NSLI01000002">
    <property type="protein sequence ID" value="PAX09069.1"/>
    <property type="molecule type" value="Genomic_DNA"/>
</dbReference>
<evidence type="ECO:0000259" key="3">
    <source>
        <dbReference type="PROSITE" id="PS51077"/>
    </source>
</evidence>
<keyword evidence="1" id="KW-0805">Transcription regulation</keyword>
<dbReference type="Gene3D" id="1.10.10.10">
    <property type="entry name" value="Winged helix-like DNA-binding domain superfamily/Winged helix DNA-binding domain"/>
    <property type="match status" value="1"/>
</dbReference>